<dbReference type="EMBL" id="CM056742">
    <property type="protein sequence ID" value="KAJ8679238.1"/>
    <property type="molecule type" value="Genomic_DNA"/>
</dbReference>
<proteinExistence type="predicted"/>
<evidence type="ECO:0000313" key="1">
    <source>
        <dbReference type="EMBL" id="KAJ8679238.1"/>
    </source>
</evidence>
<protein>
    <submittedName>
        <fullName evidence="1">Uncharacterized protein</fullName>
    </submittedName>
</protein>
<comment type="caution">
    <text evidence="1">The sequence shown here is derived from an EMBL/GenBank/DDBJ whole genome shotgun (WGS) entry which is preliminary data.</text>
</comment>
<sequence>MGNAFFYIFFFLIIQDAHLHDFNRSDWLDTLVTRTSSQFKHSQTVIFTNGNEDNDIPQQNSIIARLMRESSLIAVKLQKITEHEKNRLFGLSIFQYPRSIALYVILLRDHNSKALSETVTNILELIINLSPVPTRPRCMLMLFNRDSDILKTEYDYLNKILVSAWKLKFLDFTIVKISEKTGNMQKPIIYYYNPFTGVIHSENLNSTTAIFPDKLIDMNNYSFKVPVYNYPSLMTLEKDFTKSKPQIRSYEDTYLYIFSKKLNFSPELHLQTCVPADPTFFQKIFKKFKSGELNMMATQFLVGTILFNNSVVLGRMHSQTQFRIVAPVLPIEKSNLTKEIIIYLALFPSIVIIYVVTIRVMKLSDGEWKTVCILKALLGVPEKKMPSRLTTRVIYLNLLLLSVKYSSDAFSRLTDVKCIKGEQIFDTAEEILKQGFYVYIPPSIQKQSYNDTTEFIRMIKPKLKIMSHVDCTKELIKKKDRFCLTPDPTSKYLVDTAYAKYRKRIIKLTKATDLKDYAAFTYEKGSPYVEKFDKIQQRLIEAGIEESYMKQERRKFYMEDDEEDKAQDLLATQLYLILSICYAICILVFIREILENFKKWRPGSLRQSILPKLSTIWS</sequence>
<organism evidence="1 2">
    <name type="scientific">Eretmocerus hayati</name>
    <dbReference type="NCBI Taxonomy" id="131215"/>
    <lineage>
        <taxon>Eukaryota</taxon>
        <taxon>Metazoa</taxon>
        <taxon>Ecdysozoa</taxon>
        <taxon>Arthropoda</taxon>
        <taxon>Hexapoda</taxon>
        <taxon>Insecta</taxon>
        <taxon>Pterygota</taxon>
        <taxon>Neoptera</taxon>
        <taxon>Endopterygota</taxon>
        <taxon>Hymenoptera</taxon>
        <taxon>Apocrita</taxon>
        <taxon>Proctotrupomorpha</taxon>
        <taxon>Chalcidoidea</taxon>
        <taxon>Aphelinidae</taxon>
        <taxon>Aphelininae</taxon>
        <taxon>Eretmocerus</taxon>
    </lineage>
</organism>
<reference evidence="1" key="1">
    <citation type="submission" date="2023-04" db="EMBL/GenBank/DDBJ databases">
        <title>A chromosome-level genome assembly of the parasitoid wasp Eretmocerus hayati.</title>
        <authorList>
            <person name="Zhong Y."/>
            <person name="Liu S."/>
            <person name="Liu Y."/>
        </authorList>
    </citation>
    <scope>NUCLEOTIDE SEQUENCE</scope>
    <source>
        <strain evidence="1">ZJU_SS_LIU_2023</strain>
    </source>
</reference>
<accession>A0ACC2P772</accession>
<evidence type="ECO:0000313" key="2">
    <source>
        <dbReference type="Proteomes" id="UP001239111"/>
    </source>
</evidence>
<dbReference type="Proteomes" id="UP001239111">
    <property type="component" value="Chromosome 2"/>
</dbReference>
<gene>
    <name evidence="1" type="ORF">QAD02_015025</name>
</gene>
<name>A0ACC2P772_9HYME</name>
<keyword evidence="2" id="KW-1185">Reference proteome</keyword>